<dbReference type="AlphaFoldDB" id="C4XJM5"/>
<reference evidence="1 2" key="1">
    <citation type="journal article" date="2009" name="Genome Res.">
        <title>Whole genome sequence of Desulfovibrio magneticus strain RS-1 revealed common gene clusters in magnetotactic bacteria.</title>
        <authorList>
            <person name="Nakazawa H."/>
            <person name="Arakaki A."/>
            <person name="Narita-Yamada S."/>
            <person name="Yashiro I."/>
            <person name="Jinno K."/>
            <person name="Aoki N."/>
            <person name="Tsuruyama A."/>
            <person name="Okamura Y."/>
            <person name="Tanikawa S."/>
            <person name="Fujita N."/>
            <person name="Takeyama H."/>
            <person name="Matsunaga T."/>
        </authorList>
    </citation>
    <scope>NUCLEOTIDE SEQUENCE [LARGE SCALE GENOMIC DNA]</scope>
    <source>
        <strain evidence="2">ATCC 700980 / DSM 13731 / RS-1</strain>
    </source>
</reference>
<dbReference type="STRING" id="573370.DMR_32810"/>
<sequence>MSPVRLFFQYMVIVVESGPRFFVLNSFLRWRIAGNDLRCLFTDLCLAGCVCFMSAMAKASMNNNLVDMKAVPA</sequence>
<accession>C4XJM5</accession>
<proteinExistence type="predicted"/>
<evidence type="ECO:0000313" key="2">
    <source>
        <dbReference type="Proteomes" id="UP000009071"/>
    </source>
</evidence>
<gene>
    <name evidence="1" type="ordered locus">DMR_32810</name>
</gene>
<dbReference type="KEGG" id="dma:DMR_32810"/>
<organism evidence="1 2">
    <name type="scientific">Solidesulfovibrio magneticus (strain ATCC 700980 / DSM 13731 / RS-1)</name>
    <name type="common">Desulfovibrio magneticus</name>
    <dbReference type="NCBI Taxonomy" id="573370"/>
    <lineage>
        <taxon>Bacteria</taxon>
        <taxon>Pseudomonadati</taxon>
        <taxon>Thermodesulfobacteriota</taxon>
        <taxon>Desulfovibrionia</taxon>
        <taxon>Desulfovibrionales</taxon>
        <taxon>Desulfovibrionaceae</taxon>
        <taxon>Solidesulfovibrio</taxon>
    </lineage>
</organism>
<dbReference type="HOGENOM" id="CLU_2698640_0_0_7"/>
<keyword evidence="2" id="KW-1185">Reference proteome</keyword>
<dbReference type="Proteomes" id="UP000009071">
    <property type="component" value="Chromosome"/>
</dbReference>
<protein>
    <submittedName>
        <fullName evidence="1">Uncharacterized protein</fullName>
    </submittedName>
</protein>
<evidence type="ECO:0000313" key="1">
    <source>
        <dbReference type="EMBL" id="BAH76772.1"/>
    </source>
</evidence>
<dbReference type="EMBL" id="AP010904">
    <property type="protein sequence ID" value="BAH76772.1"/>
    <property type="molecule type" value="Genomic_DNA"/>
</dbReference>
<name>C4XJM5_SOLM1</name>